<dbReference type="EMBL" id="APJX01000010">
    <property type="protein sequence ID" value="EMS78029.1"/>
    <property type="molecule type" value="Genomic_DNA"/>
</dbReference>
<dbReference type="AlphaFoldDB" id="S0FXY5"/>
<sequence>MDLFVYIGIALMVILFLSGAPLAIAFAFGSSIIALYSMGMSFESLAQIFFSSINSYPLLACPFFILAGNLILRSGGMVPLSDFIKATFGRLPGGLAVAGIIFAAFLGSISGSAAACLAIIGTVMVPVFVENGYDRPFASGLAVTSAELGLLIPPSLFFIIFGALNRISIVDLFMGGIGMGLLTAFLMCIVAVIICKKRNYATLSKATWKEKQLGFIKILPLILMPVLVLGGIYGGYFSPTQAASVACLYSLLIGLFVYRELTWGKIMEATIDTAKISSMIYFLIIGADLMGRMFAYIELPQIITQYVISLELGPLGFMMMVNFVLLVMGFFFSSLPMVIIVLPLFIPSVITLGIDPVFYGVLAVTNSLIGEITPPMGPQLWIAAPVCREKMGAIAREAWPFLGAWVAAMLIATVFPDIIMFLVEFFR</sequence>
<keyword evidence="4 7" id="KW-0812">Transmembrane</keyword>
<dbReference type="PANTHER" id="PTHR33362">
    <property type="entry name" value="SIALIC ACID TRAP TRANSPORTER PERMEASE PROTEIN SIAT-RELATED"/>
    <property type="match status" value="1"/>
</dbReference>
<evidence type="ECO:0000256" key="2">
    <source>
        <dbReference type="ARBA" id="ARBA00022475"/>
    </source>
</evidence>
<protein>
    <submittedName>
        <fullName evidence="9">TRAP-type C4-dicarboxylate permease, large subunit DctM</fullName>
    </submittedName>
</protein>
<feature type="transmembrane region" description="Helical" evidence="7">
    <location>
        <begin position="215"/>
        <end position="236"/>
    </location>
</feature>
<keyword evidence="5 7" id="KW-1133">Transmembrane helix</keyword>
<dbReference type="NCBIfam" id="TIGR00786">
    <property type="entry name" value="dctM"/>
    <property type="match status" value="1"/>
</dbReference>
<evidence type="ECO:0000313" key="10">
    <source>
        <dbReference type="Proteomes" id="UP000014216"/>
    </source>
</evidence>
<keyword evidence="6 7" id="KW-0472">Membrane</keyword>
<evidence type="ECO:0000256" key="5">
    <source>
        <dbReference type="ARBA" id="ARBA00022989"/>
    </source>
</evidence>
<evidence type="ECO:0000256" key="1">
    <source>
        <dbReference type="ARBA" id="ARBA00004429"/>
    </source>
</evidence>
<feature type="transmembrane region" description="Helical" evidence="7">
    <location>
        <begin position="137"/>
        <end position="160"/>
    </location>
</feature>
<dbReference type="InterPro" id="IPR004681">
    <property type="entry name" value="TRAP_DctM"/>
</dbReference>
<feature type="transmembrane region" description="Helical" evidence="7">
    <location>
        <begin position="398"/>
        <end position="423"/>
    </location>
</feature>
<comment type="caution">
    <text evidence="9">The sequence shown here is derived from an EMBL/GenBank/DDBJ whole genome shotgun (WGS) entry which is preliminary data.</text>
</comment>
<dbReference type="RefSeq" id="WP_006967807.1">
    <property type="nucleotide sequence ID" value="NZ_APJX01000010.1"/>
</dbReference>
<evidence type="ECO:0000256" key="3">
    <source>
        <dbReference type="ARBA" id="ARBA00022519"/>
    </source>
</evidence>
<feature type="transmembrane region" description="Helical" evidence="7">
    <location>
        <begin position="317"/>
        <end position="342"/>
    </location>
</feature>
<organism evidence="9 10">
    <name type="scientific">Desulfotignum phosphitoxidans DSM 13687</name>
    <dbReference type="NCBI Taxonomy" id="1286635"/>
    <lineage>
        <taxon>Bacteria</taxon>
        <taxon>Pseudomonadati</taxon>
        <taxon>Thermodesulfobacteriota</taxon>
        <taxon>Desulfobacteria</taxon>
        <taxon>Desulfobacterales</taxon>
        <taxon>Desulfobacteraceae</taxon>
        <taxon>Desulfotignum</taxon>
    </lineage>
</organism>
<feature type="transmembrane region" description="Helical" evidence="7">
    <location>
        <begin position="48"/>
        <end position="72"/>
    </location>
</feature>
<dbReference type="GO" id="GO:0022857">
    <property type="term" value="F:transmembrane transporter activity"/>
    <property type="evidence" value="ECO:0007669"/>
    <property type="project" value="TreeGrafter"/>
</dbReference>
<feature type="transmembrane region" description="Helical" evidence="7">
    <location>
        <begin position="6"/>
        <end position="36"/>
    </location>
</feature>
<accession>S0FXY5</accession>
<evidence type="ECO:0000256" key="6">
    <source>
        <dbReference type="ARBA" id="ARBA00023136"/>
    </source>
</evidence>
<evidence type="ECO:0000256" key="4">
    <source>
        <dbReference type="ARBA" id="ARBA00022692"/>
    </source>
</evidence>
<evidence type="ECO:0000256" key="7">
    <source>
        <dbReference type="SAM" id="Phobius"/>
    </source>
</evidence>
<keyword evidence="3" id="KW-0997">Cell inner membrane</keyword>
<comment type="subcellular location">
    <subcellularLocation>
        <location evidence="1">Cell inner membrane</location>
        <topology evidence="1">Multi-pass membrane protein</topology>
    </subcellularLocation>
</comment>
<proteinExistence type="predicted"/>
<feature type="transmembrane region" description="Helical" evidence="7">
    <location>
        <begin position="349"/>
        <end position="369"/>
    </location>
</feature>
<evidence type="ECO:0000313" key="9">
    <source>
        <dbReference type="EMBL" id="EMS78029.1"/>
    </source>
</evidence>
<feature type="transmembrane region" description="Helical" evidence="7">
    <location>
        <begin position="242"/>
        <end position="258"/>
    </location>
</feature>
<gene>
    <name evidence="9" type="primary">dctM</name>
    <name evidence="9" type="ORF">Dpo_10c00220</name>
</gene>
<keyword evidence="2" id="KW-1003">Cell membrane</keyword>
<evidence type="ECO:0000259" key="8">
    <source>
        <dbReference type="Pfam" id="PF06808"/>
    </source>
</evidence>
<keyword evidence="10" id="KW-1185">Reference proteome</keyword>
<feature type="transmembrane region" description="Helical" evidence="7">
    <location>
        <begin position="172"/>
        <end position="194"/>
    </location>
</feature>
<dbReference type="OrthoDB" id="9790209at2"/>
<feature type="transmembrane region" description="Helical" evidence="7">
    <location>
        <begin position="279"/>
        <end position="297"/>
    </location>
</feature>
<reference evidence="9 10" key="1">
    <citation type="journal article" date="2013" name="Genome Announc.">
        <title>Draft Genome Sequence of Desulfotignum phosphitoxidans DSM 13687 Strain FiPS-3.</title>
        <authorList>
            <person name="Poehlein A."/>
            <person name="Daniel R."/>
            <person name="Simeonova D.D."/>
        </authorList>
    </citation>
    <scope>NUCLEOTIDE SEQUENCE [LARGE SCALE GENOMIC DNA]</scope>
    <source>
        <strain evidence="9 10">DSM 13687</strain>
    </source>
</reference>
<dbReference type="GO" id="GO:0005886">
    <property type="term" value="C:plasma membrane"/>
    <property type="evidence" value="ECO:0007669"/>
    <property type="project" value="UniProtKB-SubCell"/>
</dbReference>
<feature type="domain" description="TRAP C4-dicarboxylate transport system permease DctM subunit" evidence="8">
    <location>
        <begin position="10"/>
        <end position="417"/>
    </location>
</feature>
<dbReference type="InterPro" id="IPR010656">
    <property type="entry name" value="DctM"/>
</dbReference>
<dbReference type="Proteomes" id="UP000014216">
    <property type="component" value="Unassembled WGS sequence"/>
</dbReference>
<dbReference type="PIRSF" id="PIRSF006066">
    <property type="entry name" value="HI0050"/>
    <property type="match status" value="1"/>
</dbReference>
<name>S0FXY5_9BACT</name>
<dbReference type="Pfam" id="PF06808">
    <property type="entry name" value="DctM"/>
    <property type="match status" value="1"/>
</dbReference>
<feature type="transmembrane region" description="Helical" evidence="7">
    <location>
        <begin position="92"/>
        <end position="125"/>
    </location>
</feature>